<dbReference type="EC" id="1.1.1.8" evidence="2"/>
<dbReference type="GO" id="GO:0042803">
    <property type="term" value="F:protein homodimerization activity"/>
    <property type="evidence" value="ECO:0007669"/>
    <property type="project" value="InterPro"/>
</dbReference>
<protein>
    <recommendedName>
        <fullName evidence="2">glycerol-3-phosphate dehydrogenase (NAD(+))</fullName>
        <ecNumber evidence="2">1.1.1.8</ecNumber>
    </recommendedName>
</protein>
<reference evidence="8" key="2">
    <citation type="submission" date="2021-04" db="EMBL/GenBank/DDBJ databases">
        <authorList>
            <person name="Podell S."/>
        </authorList>
    </citation>
    <scope>NUCLEOTIDE SEQUENCE</scope>
    <source>
        <strain evidence="8">Hildebrandi</strain>
    </source>
</reference>
<keyword evidence="9" id="KW-1185">Reference proteome</keyword>
<comment type="caution">
    <text evidence="8">The sequence shown here is derived from an EMBL/GenBank/DDBJ whole genome shotgun (WGS) entry which is preliminary data.</text>
</comment>
<dbReference type="InterPro" id="IPR017751">
    <property type="entry name" value="G3P_DH_NAD-dep_euk"/>
</dbReference>
<dbReference type="Pfam" id="PF07479">
    <property type="entry name" value="NAD_Gly3P_dh_C"/>
    <property type="match status" value="1"/>
</dbReference>
<dbReference type="NCBIfam" id="TIGR01488">
    <property type="entry name" value="HAD-SF-IB"/>
    <property type="match status" value="1"/>
</dbReference>
<dbReference type="Proteomes" id="UP000693970">
    <property type="component" value="Unassembled WGS sequence"/>
</dbReference>
<feature type="domain" description="Glycerol-3-phosphate dehydrogenase NAD-dependent C-terminal" evidence="7">
    <location>
        <begin position="435"/>
        <end position="582"/>
    </location>
</feature>
<dbReference type="OrthoDB" id="10263760at2759"/>
<sequence>MLRPPSMSRQKVSPSQVPILWSQAQAVCFDVDCTITKQDALDDLAEFLGKGDAVRQITHQAMNGDMDLDLALQERLKIMAPTVDSLQDYILSNPAQGRLVDGIQELVQELQARNVPIYLISGGFRELILPVADLLKIPRNHIYANRFVYMADDDGQIRVHGFDPTEPTSHEGGKPEAIRRIRAQKPFQTIVMIGDGITDLEAVQETGGADLFIGFGGVIERAKVVKGADWFVNSYQELIDALPRWKVAMIGSGAFASSVAQMITHNVAKKATFNNRVDMYVYDEPFGDTTLSNAINTMHENPKYMPGVKFGENLVANPDLQDTVKDADLLVFCAPHQFLKNMCQQIQTVVKPTAKAISLTKGIHISPTDGPQLLSTMIRRMLHIECCVMMGANLANEIRPGGFCESTIGSHSTEDGEIFKELLETDYFSIRIISDTEGAELAGALKNVVAIASGFCDGCELGENCKAAILRQGLEEMREFSKRLYPTVRDETFWESCGVADLIATCYGGRNHLVAQEYAKRAGKDSFEQLEKELLNGQKLQGVLTSSEVQAVLQTKGWQKSFPLFVAVDAIVRGLFHPKDIVRYRTVAAEAELKDLHHVNSEPSLLEKRLSKSMRIQNIIHFDDDDF</sequence>
<dbReference type="NCBIfam" id="TIGR03376">
    <property type="entry name" value="glycerol3P_DH"/>
    <property type="match status" value="1"/>
</dbReference>
<evidence type="ECO:0000259" key="7">
    <source>
        <dbReference type="Pfam" id="PF07479"/>
    </source>
</evidence>
<evidence type="ECO:0000256" key="4">
    <source>
        <dbReference type="ARBA" id="ARBA00023027"/>
    </source>
</evidence>
<dbReference type="GO" id="GO:0005975">
    <property type="term" value="P:carbohydrate metabolic process"/>
    <property type="evidence" value="ECO:0007669"/>
    <property type="project" value="InterPro"/>
</dbReference>
<organism evidence="8 9">
    <name type="scientific">Nitzschia inconspicua</name>
    <dbReference type="NCBI Taxonomy" id="303405"/>
    <lineage>
        <taxon>Eukaryota</taxon>
        <taxon>Sar</taxon>
        <taxon>Stramenopiles</taxon>
        <taxon>Ochrophyta</taxon>
        <taxon>Bacillariophyta</taxon>
        <taxon>Bacillariophyceae</taxon>
        <taxon>Bacillariophycidae</taxon>
        <taxon>Bacillariales</taxon>
        <taxon>Bacillariaceae</taxon>
        <taxon>Nitzschia</taxon>
    </lineage>
</organism>
<evidence type="ECO:0000256" key="5">
    <source>
        <dbReference type="ARBA" id="ARBA00048683"/>
    </source>
</evidence>
<evidence type="ECO:0000256" key="3">
    <source>
        <dbReference type="ARBA" id="ARBA00023002"/>
    </source>
</evidence>
<keyword evidence="4" id="KW-0520">NAD</keyword>
<dbReference type="PANTHER" id="PTHR11728:SF8">
    <property type="entry name" value="GLYCEROL-3-PHOSPHATE DEHYDROGENASE [NAD(+)]-RELATED"/>
    <property type="match status" value="1"/>
</dbReference>
<comment type="catalytic activity">
    <reaction evidence="5">
        <text>sn-glycerol 3-phosphate + NAD(+) = dihydroxyacetone phosphate + NADH + H(+)</text>
        <dbReference type="Rhea" id="RHEA:11092"/>
        <dbReference type="ChEBI" id="CHEBI:15378"/>
        <dbReference type="ChEBI" id="CHEBI:57540"/>
        <dbReference type="ChEBI" id="CHEBI:57597"/>
        <dbReference type="ChEBI" id="CHEBI:57642"/>
        <dbReference type="ChEBI" id="CHEBI:57945"/>
        <dbReference type="EC" id="1.1.1.8"/>
    </reaction>
</comment>
<dbReference type="CDD" id="cd04309">
    <property type="entry name" value="HAD_PSP_eu"/>
    <property type="match status" value="1"/>
</dbReference>
<accession>A0A9K3PII1</accession>
<dbReference type="GO" id="GO:0141152">
    <property type="term" value="F:glycerol-3-phosphate dehydrogenase (NAD+) activity"/>
    <property type="evidence" value="ECO:0007669"/>
    <property type="project" value="UniProtKB-EC"/>
</dbReference>
<gene>
    <name evidence="8" type="ORF">IV203_017348</name>
</gene>
<keyword evidence="3" id="KW-0560">Oxidoreductase</keyword>
<dbReference type="PANTHER" id="PTHR11728">
    <property type="entry name" value="GLYCEROL-3-PHOSPHATE DEHYDROGENASE"/>
    <property type="match status" value="1"/>
</dbReference>
<evidence type="ECO:0000256" key="1">
    <source>
        <dbReference type="ARBA" id="ARBA00011009"/>
    </source>
</evidence>
<proteinExistence type="inferred from homology"/>
<evidence type="ECO:0000256" key="2">
    <source>
        <dbReference type="ARBA" id="ARBA00013218"/>
    </source>
</evidence>
<dbReference type="Pfam" id="PF01210">
    <property type="entry name" value="NAD_Gly3P_dh_N"/>
    <property type="match status" value="1"/>
</dbReference>
<dbReference type="GO" id="GO:0051287">
    <property type="term" value="F:NAD binding"/>
    <property type="evidence" value="ECO:0007669"/>
    <property type="project" value="InterPro"/>
</dbReference>
<dbReference type="GO" id="GO:0046168">
    <property type="term" value="P:glycerol-3-phosphate catabolic process"/>
    <property type="evidence" value="ECO:0007669"/>
    <property type="project" value="InterPro"/>
</dbReference>
<evidence type="ECO:0000313" key="8">
    <source>
        <dbReference type="EMBL" id="KAG7348643.1"/>
    </source>
</evidence>
<evidence type="ECO:0000259" key="6">
    <source>
        <dbReference type="Pfam" id="PF01210"/>
    </source>
</evidence>
<dbReference type="Pfam" id="PF00702">
    <property type="entry name" value="Hydrolase"/>
    <property type="match status" value="1"/>
</dbReference>
<comment type="similarity">
    <text evidence="1">Belongs to the NAD-dependent glycerol-3-phosphate dehydrogenase family.</text>
</comment>
<name>A0A9K3PII1_9STRA</name>
<dbReference type="InterPro" id="IPR011128">
    <property type="entry name" value="G3P_DH_NAD-dep_N"/>
</dbReference>
<dbReference type="EMBL" id="JAGRRH010000020">
    <property type="protein sequence ID" value="KAG7348643.1"/>
    <property type="molecule type" value="Genomic_DNA"/>
</dbReference>
<dbReference type="FunFam" id="1.10.1040.10:FF:000004">
    <property type="entry name" value="Glycerol-3-phosphate dehydrogenase [NAD(+)]"/>
    <property type="match status" value="1"/>
</dbReference>
<dbReference type="GO" id="GO:0005829">
    <property type="term" value="C:cytosol"/>
    <property type="evidence" value="ECO:0007669"/>
    <property type="project" value="TreeGrafter"/>
</dbReference>
<reference evidence="8" key="1">
    <citation type="journal article" date="2021" name="Sci. Rep.">
        <title>Diploid genomic architecture of Nitzschia inconspicua, an elite biomass production diatom.</title>
        <authorList>
            <person name="Oliver A."/>
            <person name="Podell S."/>
            <person name="Pinowska A."/>
            <person name="Traller J.C."/>
            <person name="Smith S.R."/>
            <person name="McClure R."/>
            <person name="Beliaev A."/>
            <person name="Bohutskyi P."/>
            <person name="Hill E.A."/>
            <person name="Rabines A."/>
            <person name="Zheng H."/>
            <person name="Allen L.Z."/>
            <person name="Kuo A."/>
            <person name="Grigoriev I.V."/>
            <person name="Allen A.E."/>
            <person name="Hazlebeck D."/>
            <person name="Allen E.E."/>
        </authorList>
    </citation>
    <scope>NUCLEOTIDE SEQUENCE</scope>
    <source>
        <strain evidence="8">Hildebrandi</strain>
    </source>
</reference>
<evidence type="ECO:0000313" key="9">
    <source>
        <dbReference type="Proteomes" id="UP000693970"/>
    </source>
</evidence>
<dbReference type="AlphaFoldDB" id="A0A9K3PII1"/>
<dbReference type="InterPro" id="IPR006109">
    <property type="entry name" value="G3P_DH_NAD-dep_C"/>
</dbReference>
<feature type="domain" description="Glycerol-3-phosphate dehydrogenase NAD-dependent N-terminal" evidence="6">
    <location>
        <begin position="246"/>
        <end position="413"/>
    </location>
</feature>